<dbReference type="Proteomes" id="UP000478052">
    <property type="component" value="Unassembled WGS sequence"/>
</dbReference>
<gene>
    <name evidence="1" type="ORF">FWK35_00025728</name>
</gene>
<dbReference type="AlphaFoldDB" id="A0A6G0VWJ3"/>
<evidence type="ECO:0000313" key="1">
    <source>
        <dbReference type="EMBL" id="KAF0712368.1"/>
    </source>
</evidence>
<reference evidence="1 2" key="1">
    <citation type="submission" date="2019-08" db="EMBL/GenBank/DDBJ databases">
        <title>Whole genome of Aphis craccivora.</title>
        <authorList>
            <person name="Voronova N.V."/>
            <person name="Shulinski R.S."/>
            <person name="Bandarenka Y.V."/>
            <person name="Zhorov D.G."/>
            <person name="Warner D."/>
        </authorList>
    </citation>
    <scope>NUCLEOTIDE SEQUENCE [LARGE SCALE GENOMIC DNA]</scope>
    <source>
        <strain evidence="1">180601</strain>
        <tissue evidence="1">Whole Body</tissue>
    </source>
</reference>
<name>A0A6G0VWJ3_APHCR</name>
<evidence type="ECO:0000313" key="2">
    <source>
        <dbReference type="Proteomes" id="UP000478052"/>
    </source>
</evidence>
<organism evidence="1 2">
    <name type="scientific">Aphis craccivora</name>
    <name type="common">Cowpea aphid</name>
    <dbReference type="NCBI Taxonomy" id="307492"/>
    <lineage>
        <taxon>Eukaryota</taxon>
        <taxon>Metazoa</taxon>
        <taxon>Ecdysozoa</taxon>
        <taxon>Arthropoda</taxon>
        <taxon>Hexapoda</taxon>
        <taxon>Insecta</taxon>
        <taxon>Pterygota</taxon>
        <taxon>Neoptera</taxon>
        <taxon>Paraneoptera</taxon>
        <taxon>Hemiptera</taxon>
        <taxon>Sternorrhyncha</taxon>
        <taxon>Aphidomorpha</taxon>
        <taxon>Aphidoidea</taxon>
        <taxon>Aphididae</taxon>
        <taxon>Aphidini</taxon>
        <taxon>Aphis</taxon>
        <taxon>Aphis</taxon>
    </lineage>
</organism>
<keyword evidence="2" id="KW-1185">Reference proteome</keyword>
<accession>A0A6G0VWJ3</accession>
<proteinExistence type="predicted"/>
<dbReference type="EMBL" id="VUJU01010950">
    <property type="protein sequence ID" value="KAF0712368.1"/>
    <property type="molecule type" value="Genomic_DNA"/>
</dbReference>
<sequence length="82" mass="9509">MQNVSNEKTEKGAKASGLYKQVMIIIFERIKILYSELQKVSLNFQEALNKIKSIISSIQQQKNEGNMKTFVQKYLKTYGKTF</sequence>
<protein>
    <submittedName>
        <fullName evidence="1">Zinc finger MYM-type protein 1-like</fullName>
    </submittedName>
</protein>
<comment type="caution">
    <text evidence="1">The sequence shown here is derived from an EMBL/GenBank/DDBJ whole genome shotgun (WGS) entry which is preliminary data.</text>
</comment>